<dbReference type="Proteomes" id="UP000018320">
    <property type="component" value="Unassembled WGS sequence"/>
</dbReference>
<protein>
    <submittedName>
        <fullName evidence="1">Ankyrin repeat protein</fullName>
    </submittedName>
</protein>
<reference evidence="2" key="1">
    <citation type="submission" date="2012-02" db="EMBL/GenBank/DDBJ databases">
        <title>Genome sequencing of Giardia lamblia Genotypes A2 and B isolates (DH and GS) and comparative analysis with the genomes of Genotypes A1 and E (WB and Pig).</title>
        <authorList>
            <person name="Adam R."/>
            <person name="Dahlstrom E."/>
            <person name="Martens C."/>
            <person name="Bruno D."/>
            <person name="Barbian K."/>
            <person name="Porcella S.F."/>
            <person name="Nash T."/>
        </authorList>
    </citation>
    <scope>NUCLEOTIDE SEQUENCE</scope>
    <source>
        <strain evidence="2">DH</strain>
    </source>
</reference>
<dbReference type="FunFam" id="3.30.40.10:FF:001223">
    <property type="entry name" value="Protein 21.1, putative"/>
    <property type="match status" value="1"/>
</dbReference>
<proteinExistence type="predicted"/>
<gene>
    <name evidence="1" type="ORF">DHA2_154655</name>
</gene>
<dbReference type="InterPro" id="IPR002110">
    <property type="entry name" value="Ankyrin_rpt"/>
</dbReference>
<evidence type="ECO:0000313" key="1">
    <source>
        <dbReference type="EMBL" id="ESU35829.1"/>
    </source>
</evidence>
<sequence>MTLWRLKKRGLQYTENGFNCLRDKEEIHLFAINKMSTTTGPSSTQLPTLPRPYSYIETSASHKADSSHAIARNTVTGEILLCQFSRGPQLDEAGRWLLQLDAQYICMLQHANLLSYRSIYYDPPLSTLAILTEIPGQSLLSFCTEHYATAGILPPECILWRIIAQTLSVYHYLQTQELSLCASEAAQYHYYITPTMTNTYVSDSSSSFSIKLSFVGATHSGLDYSITQPEDLLFRQYRLTDAESFSFTRRTNVILSLKALGLLLYNFISFGASHQLSTDPLSQEKIEDILDSEQFRSYSPEFRKIFSLFVSPGIYIQENAIDITHSDIDLLSFLSHPMILSALIKFDNINLQLRLQSVKKLYSKIKAGARKWLAKKGLLVGGVLEDSVAAGESRTKGDSNSKQRKERHHKMKVSFHTDLSVQNYDKNSCIDPSVALAILDNPAPLATDFALSANITSNDNITEDRAPQPLTSDMSSASSGYFIISKKCDWNHCIRELRKGRIRPYRYTRVFVNHEPMLSEYDTLNNNDLMPDTSMEETSLFVSPLILAALENDVKAISEFAPKYAGLRSDRDGMTALMLAAEAGHIEATLELRNYEACLRSTTFATAMMLAVAADQTETAKCLVEYEHGSTDKTLQTALRIAVDRDNIDMVFHLAKYESEIGDLDNYTPLMCAIEQRKYDIARLLVPYASRCQTTDRHKKTALLLALEQGYLDLAECLIPLEACLQDGNGTTALIVAIERGYVDIAGRLVLEEQGLCDKKGRTALMYAAKRGSHGLVHKLVDAEAKRQDIKGFTALMVAVAKEHVELVDILARHEAGLANNEGQRAIDIAIHKNNQEIISILLEHEGQYLSHETLLKLLKTFHSSDIPILLRLSALLQKHSARFSLVLYASSHSLNDLCSHILHYPQLVARHDHLYLVTYLQRTNKDTENVWKSYFKAVNTNQAFRINHLIMNARLRNKELHSYIDEKASGVLRFKMFLEYVIVASVQKEFEPLEKYCSSMAVCSKRKGFERQKVPVHAVGDVSFIDLMVSSNPNGSIQSPMEFLAPRPPELRRPGEFPVKSFSTSLANILIDFLLEYATTPVESLPHLCGVYDATANDMAVLVEELEGHNLCCYCHVQPMSLIYWPCRHLYACCDCARSIQRQCCEICRGKIEGGIPLPTPHD</sequence>
<dbReference type="AlphaFoldDB" id="V6TAR9"/>
<evidence type="ECO:0000313" key="2">
    <source>
        <dbReference type="Proteomes" id="UP000018320"/>
    </source>
</evidence>
<name>V6TAR9_GIAIN</name>
<reference evidence="1 2" key="2">
    <citation type="journal article" date="2013" name="Genome Biol. Evol.">
        <title>Genome sequencing of Giardia lamblia genotypes A2 and B isolates (DH and GS) and comparative analysis with the genomes of genotypes A1 and E (WB and Pig).</title>
        <authorList>
            <person name="Adam R.D."/>
            <person name="Dahlstrom E.W."/>
            <person name="Martens C.A."/>
            <person name="Bruno D.P."/>
            <person name="Barbian K.D."/>
            <person name="Ricklefs S.M."/>
            <person name="Hernandez M.M."/>
            <person name="Narla N.P."/>
            <person name="Patel R.B."/>
            <person name="Porcella S.F."/>
            <person name="Nash T.E."/>
        </authorList>
    </citation>
    <scope>NUCLEOTIDE SEQUENCE [LARGE SCALE GENOMIC DNA]</scope>
    <source>
        <strain evidence="1 2">DH</strain>
    </source>
</reference>
<dbReference type="Gene3D" id="1.25.40.20">
    <property type="entry name" value="Ankyrin repeat-containing domain"/>
    <property type="match status" value="3"/>
</dbReference>
<comment type="caution">
    <text evidence="1">The sequence shown here is derived from an EMBL/GenBank/DDBJ whole genome shotgun (WGS) entry which is preliminary data.</text>
</comment>
<dbReference type="PANTHER" id="PTHR24120:SF4">
    <property type="entry name" value="GH07239P"/>
    <property type="match status" value="1"/>
</dbReference>
<dbReference type="SUPFAM" id="SSF48403">
    <property type="entry name" value="Ankyrin repeat"/>
    <property type="match status" value="1"/>
</dbReference>
<dbReference type="VEuPathDB" id="GiardiaDB:DHA2_154655"/>
<dbReference type="SMART" id="SM00248">
    <property type="entry name" value="ANK"/>
    <property type="match status" value="9"/>
</dbReference>
<dbReference type="Pfam" id="PF13920">
    <property type="entry name" value="zf-C3HC4_3"/>
    <property type="match status" value="1"/>
</dbReference>
<dbReference type="EMBL" id="AHGT01000067">
    <property type="protein sequence ID" value="ESU35829.1"/>
    <property type="molecule type" value="Genomic_DNA"/>
</dbReference>
<dbReference type="Pfam" id="PF12796">
    <property type="entry name" value="Ank_2"/>
    <property type="match status" value="2"/>
</dbReference>
<dbReference type="InterPro" id="IPR013083">
    <property type="entry name" value="Znf_RING/FYVE/PHD"/>
</dbReference>
<dbReference type="VEuPathDB" id="GiardiaDB:GL50581_3118"/>
<dbReference type="Gene3D" id="3.30.40.10">
    <property type="entry name" value="Zinc/RING finger domain, C3HC4 (zinc finger)"/>
    <property type="match status" value="1"/>
</dbReference>
<dbReference type="VEuPathDB" id="GiardiaDB:QR46_1623"/>
<dbReference type="VEuPathDB" id="GiardiaDB:GL50803_0041467"/>
<organism evidence="1 2">
    <name type="scientific">Giardia intestinalis</name>
    <name type="common">Giardia lamblia</name>
    <dbReference type="NCBI Taxonomy" id="5741"/>
    <lineage>
        <taxon>Eukaryota</taxon>
        <taxon>Metamonada</taxon>
        <taxon>Diplomonadida</taxon>
        <taxon>Hexamitidae</taxon>
        <taxon>Giardiinae</taxon>
        <taxon>Giardia</taxon>
    </lineage>
</organism>
<accession>V6TAR9</accession>
<dbReference type="PANTHER" id="PTHR24120">
    <property type="entry name" value="GH07239P"/>
    <property type="match status" value="1"/>
</dbReference>
<dbReference type="InterPro" id="IPR036770">
    <property type="entry name" value="Ankyrin_rpt-contain_sf"/>
</dbReference>